<feature type="chain" id="PRO_5038094683" description="FecR protein domain-containing protein" evidence="1">
    <location>
        <begin position="26"/>
        <end position="204"/>
    </location>
</feature>
<comment type="caution">
    <text evidence="2">The sequence shown here is derived from an EMBL/GenBank/DDBJ whole genome shotgun (WGS) entry which is preliminary data.</text>
</comment>
<protein>
    <recommendedName>
        <fullName evidence="4">FecR protein domain-containing protein</fullName>
    </recommendedName>
</protein>
<evidence type="ECO:0000313" key="3">
    <source>
        <dbReference type="Proteomes" id="UP000779809"/>
    </source>
</evidence>
<accession>A0A932ER40</accession>
<gene>
    <name evidence="2" type="ORF">HYX28_06810</name>
</gene>
<organism evidence="2 3">
    <name type="scientific">Candidatus Korobacter versatilis</name>
    <dbReference type="NCBI Taxonomy" id="658062"/>
    <lineage>
        <taxon>Bacteria</taxon>
        <taxon>Pseudomonadati</taxon>
        <taxon>Acidobacteriota</taxon>
        <taxon>Terriglobia</taxon>
        <taxon>Terriglobales</taxon>
        <taxon>Candidatus Korobacteraceae</taxon>
        <taxon>Candidatus Korobacter</taxon>
    </lineage>
</organism>
<evidence type="ECO:0000313" key="2">
    <source>
        <dbReference type="EMBL" id="MBI2678475.1"/>
    </source>
</evidence>
<dbReference type="EMBL" id="JACPNR010000009">
    <property type="protein sequence ID" value="MBI2678475.1"/>
    <property type="molecule type" value="Genomic_DNA"/>
</dbReference>
<dbReference type="AlphaFoldDB" id="A0A932ER40"/>
<keyword evidence="1" id="KW-0732">Signal</keyword>
<proteinExistence type="predicted"/>
<dbReference type="Proteomes" id="UP000779809">
    <property type="component" value="Unassembled WGS sequence"/>
</dbReference>
<reference evidence="2" key="1">
    <citation type="submission" date="2020-07" db="EMBL/GenBank/DDBJ databases">
        <title>Huge and variable diversity of episymbiotic CPR bacteria and DPANN archaea in groundwater ecosystems.</title>
        <authorList>
            <person name="He C.Y."/>
            <person name="Keren R."/>
            <person name="Whittaker M."/>
            <person name="Farag I.F."/>
            <person name="Doudna J."/>
            <person name="Cate J.H.D."/>
            <person name="Banfield J.F."/>
        </authorList>
    </citation>
    <scope>NUCLEOTIDE SEQUENCE</scope>
    <source>
        <strain evidence="2">NC_groundwater_580_Pr5_B-0.1um_64_19</strain>
    </source>
</reference>
<sequence>MSRGIAFRAVAIAVLVVFLAGNVFADAAAMLEPNGTVLVNDSQVTRVSTVFDGDRVKTGNDSGAMLSGKDATVQLASNSSLTLGPRSVALDQGAAAMTLSPNGTAQVGDLTLTPSEGPAAYQVSRTADSTQIKVTSGKLLVARAGVVTPLAAGSQQMFQNANSNSNNNAEGHSNKKLAAAGILIGVASGLIVWYTTGETSHLVP</sequence>
<evidence type="ECO:0008006" key="4">
    <source>
        <dbReference type="Google" id="ProtNLM"/>
    </source>
</evidence>
<feature type="signal peptide" evidence="1">
    <location>
        <begin position="1"/>
        <end position="25"/>
    </location>
</feature>
<evidence type="ECO:0000256" key="1">
    <source>
        <dbReference type="SAM" id="SignalP"/>
    </source>
</evidence>
<name>A0A932ER40_9BACT</name>